<dbReference type="GO" id="GO:0016491">
    <property type="term" value="F:oxidoreductase activity"/>
    <property type="evidence" value="ECO:0007669"/>
    <property type="project" value="UniProtKB-KW"/>
</dbReference>
<keyword evidence="2" id="KW-0349">Heme</keyword>
<dbReference type="EMBL" id="JBANAX010000339">
    <property type="protein sequence ID" value="KAL1213509.1"/>
    <property type="molecule type" value="Genomic_DNA"/>
</dbReference>
<keyword evidence="3" id="KW-0479">Metal-binding</keyword>
<dbReference type="SUPFAM" id="SSF48264">
    <property type="entry name" value="Cytochrome P450"/>
    <property type="match status" value="1"/>
</dbReference>
<dbReference type="GO" id="GO:0046872">
    <property type="term" value="F:metal ion binding"/>
    <property type="evidence" value="ECO:0007669"/>
    <property type="project" value="UniProtKB-KW"/>
</dbReference>
<proteinExistence type="inferred from homology"/>
<comment type="caution">
    <text evidence="6">The sequence shown here is derived from an EMBL/GenBank/DDBJ whole genome shotgun (WGS) entry which is preliminary data.</text>
</comment>
<reference evidence="6 7" key="1">
    <citation type="submission" date="2024-04" db="EMBL/GenBank/DDBJ databases">
        <title>Genome assembly C_amara_ONT_v2.</title>
        <authorList>
            <person name="Yant L."/>
            <person name="Moore C."/>
            <person name="Slenker M."/>
        </authorList>
    </citation>
    <scope>NUCLEOTIDE SEQUENCE [LARGE SCALE GENOMIC DNA]</scope>
    <source>
        <tissue evidence="6">Leaf</tissue>
    </source>
</reference>
<evidence type="ECO:0000256" key="3">
    <source>
        <dbReference type="ARBA" id="ARBA00022723"/>
    </source>
</evidence>
<evidence type="ECO:0000256" key="5">
    <source>
        <dbReference type="ARBA" id="ARBA00023004"/>
    </source>
</evidence>
<dbReference type="PANTHER" id="PTHR47955:SF8">
    <property type="entry name" value="CYTOCHROME P450 71D11-LIKE"/>
    <property type="match status" value="1"/>
</dbReference>
<gene>
    <name evidence="6" type="ORF">V5N11_030901</name>
</gene>
<keyword evidence="7" id="KW-1185">Reference proteome</keyword>
<evidence type="ECO:0000256" key="4">
    <source>
        <dbReference type="ARBA" id="ARBA00023002"/>
    </source>
</evidence>
<organism evidence="6 7">
    <name type="scientific">Cardamine amara subsp. amara</name>
    <dbReference type="NCBI Taxonomy" id="228776"/>
    <lineage>
        <taxon>Eukaryota</taxon>
        <taxon>Viridiplantae</taxon>
        <taxon>Streptophyta</taxon>
        <taxon>Embryophyta</taxon>
        <taxon>Tracheophyta</taxon>
        <taxon>Spermatophyta</taxon>
        <taxon>Magnoliopsida</taxon>
        <taxon>eudicotyledons</taxon>
        <taxon>Gunneridae</taxon>
        <taxon>Pentapetalae</taxon>
        <taxon>rosids</taxon>
        <taxon>malvids</taxon>
        <taxon>Brassicales</taxon>
        <taxon>Brassicaceae</taxon>
        <taxon>Cardamineae</taxon>
        <taxon>Cardamine</taxon>
    </lineage>
</organism>
<dbReference type="PANTHER" id="PTHR47955">
    <property type="entry name" value="CYTOCHROME P450 FAMILY 71 PROTEIN"/>
    <property type="match status" value="1"/>
</dbReference>
<sequence length="87" mass="10410">MLLYFGRIHVIVFSTTDAGRDVVKMHDRELASHLRSKIYEKLFYNGRNMASASYGEYWRQLKSVSVLHIFFRNKMVRFFGDIREEVM</sequence>
<comment type="similarity">
    <text evidence="1">Belongs to the cytochrome P450 family.</text>
</comment>
<dbReference type="InterPro" id="IPR036396">
    <property type="entry name" value="Cyt_P450_sf"/>
</dbReference>
<keyword evidence="5" id="KW-0408">Iron</keyword>
<dbReference type="AlphaFoldDB" id="A0ABD1B9I1"/>
<dbReference type="Gene3D" id="1.10.630.10">
    <property type="entry name" value="Cytochrome P450"/>
    <property type="match status" value="1"/>
</dbReference>
<accession>A0ABD1B9I1</accession>
<evidence type="ECO:0000313" key="6">
    <source>
        <dbReference type="EMBL" id="KAL1213509.1"/>
    </source>
</evidence>
<evidence type="ECO:0000313" key="7">
    <source>
        <dbReference type="Proteomes" id="UP001558713"/>
    </source>
</evidence>
<evidence type="ECO:0000256" key="2">
    <source>
        <dbReference type="ARBA" id="ARBA00022617"/>
    </source>
</evidence>
<protein>
    <submittedName>
        <fullName evidence="6">Cytochrome P450 71A23</fullName>
    </submittedName>
</protein>
<dbReference type="Proteomes" id="UP001558713">
    <property type="component" value="Unassembled WGS sequence"/>
</dbReference>
<name>A0ABD1B9I1_CARAN</name>
<keyword evidence="4" id="KW-0560">Oxidoreductase</keyword>
<evidence type="ECO:0000256" key="1">
    <source>
        <dbReference type="ARBA" id="ARBA00010617"/>
    </source>
</evidence>